<evidence type="ECO:0000256" key="2">
    <source>
        <dbReference type="SAM" id="MobiDB-lite"/>
    </source>
</evidence>
<feature type="region of interest" description="Disordered" evidence="2">
    <location>
        <begin position="1"/>
        <end position="27"/>
    </location>
</feature>
<feature type="region of interest" description="Disordered" evidence="2">
    <location>
        <begin position="47"/>
        <end position="82"/>
    </location>
</feature>
<reference evidence="3" key="1">
    <citation type="submission" date="2023-03" db="EMBL/GenBank/DDBJ databases">
        <title>Massive genome expansion in bonnet fungi (Mycena s.s.) driven by repeated elements and novel gene families across ecological guilds.</title>
        <authorList>
            <consortium name="Lawrence Berkeley National Laboratory"/>
            <person name="Harder C.B."/>
            <person name="Miyauchi S."/>
            <person name="Viragh M."/>
            <person name="Kuo A."/>
            <person name="Thoen E."/>
            <person name="Andreopoulos B."/>
            <person name="Lu D."/>
            <person name="Skrede I."/>
            <person name="Drula E."/>
            <person name="Henrissat B."/>
            <person name="Morin E."/>
            <person name="Kohler A."/>
            <person name="Barry K."/>
            <person name="LaButti K."/>
            <person name="Morin E."/>
            <person name="Salamov A."/>
            <person name="Lipzen A."/>
            <person name="Mereny Z."/>
            <person name="Hegedus B."/>
            <person name="Baldrian P."/>
            <person name="Stursova M."/>
            <person name="Weitz H."/>
            <person name="Taylor A."/>
            <person name="Grigoriev I.V."/>
            <person name="Nagy L.G."/>
            <person name="Martin F."/>
            <person name="Kauserud H."/>
        </authorList>
    </citation>
    <scope>NUCLEOTIDE SEQUENCE</scope>
    <source>
        <strain evidence="3">CBHHK182m</strain>
    </source>
</reference>
<evidence type="ECO:0000256" key="1">
    <source>
        <dbReference type="SAM" id="Coils"/>
    </source>
</evidence>
<accession>A0AAD7H645</accession>
<keyword evidence="4" id="KW-1185">Reference proteome</keyword>
<protein>
    <submittedName>
        <fullName evidence="3">Uncharacterized protein</fullName>
    </submittedName>
</protein>
<feature type="compositionally biased region" description="Acidic residues" evidence="2">
    <location>
        <begin position="130"/>
        <end position="144"/>
    </location>
</feature>
<feature type="compositionally biased region" description="Polar residues" evidence="2">
    <location>
        <begin position="1"/>
        <end position="25"/>
    </location>
</feature>
<dbReference type="Proteomes" id="UP001215598">
    <property type="component" value="Unassembled WGS sequence"/>
</dbReference>
<name>A0AAD7H645_9AGAR</name>
<dbReference type="EMBL" id="JARKIB010000344">
    <property type="protein sequence ID" value="KAJ7713370.1"/>
    <property type="molecule type" value="Genomic_DNA"/>
</dbReference>
<keyword evidence="1" id="KW-0175">Coiled coil</keyword>
<organism evidence="3 4">
    <name type="scientific">Mycena metata</name>
    <dbReference type="NCBI Taxonomy" id="1033252"/>
    <lineage>
        <taxon>Eukaryota</taxon>
        <taxon>Fungi</taxon>
        <taxon>Dikarya</taxon>
        <taxon>Basidiomycota</taxon>
        <taxon>Agaricomycotina</taxon>
        <taxon>Agaricomycetes</taxon>
        <taxon>Agaricomycetidae</taxon>
        <taxon>Agaricales</taxon>
        <taxon>Marasmiineae</taxon>
        <taxon>Mycenaceae</taxon>
        <taxon>Mycena</taxon>
    </lineage>
</organism>
<feature type="coiled-coil region" evidence="1">
    <location>
        <begin position="145"/>
        <end position="193"/>
    </location>
</feature>
<proteinExistence type="predicted"/>
<dbReference type="AlphaFoldDB" id="A0AAD7H645"/>
<evidence type="ECO:0000313" key="4">
    <source>
        <dbReference type="Proteomes" id="UP001215598"/>
    </source>
</evidence>
<sequence length="216" mass="24548">MSDDSSYTVNSHTTLGLDYEQSQQDQEVRDAYEATLTPEQLEAAALRRHRKRQRLGQSPLTSPVKEEGSILHSGGPRPSAQQAGHAFRHYYGPYGPENSQVGDGTYIDHLLDSRAALDFEEYQSQSQEPDFLEETQEPEDDDDSNHELAVQLERLRNRLEIAMRERDELQDQCDELRRASQEADGERAQLREDLGRWELAATAASALTRLLTPYTT</sequence>
<feature type="region of interest" description="Disordered" evidence="2">
    <location>
        <begin position="121"/>
        <end position="145"/>
    </location>
</feature>
<evidence type="ECO:0000313" key="3">
    <source>
        <dbReference type="EMBL" id="KAJ7713370.1"/>
    </source>
</evidence>
<gene>
    <name evidence="3" type="ORF">B0H16DRAFT_1743351</name>
</gene>
<comment type="caution">
    <text evidence="3">The sequence shown here is derived from an EMBL/GenBank/DDBJ whole genome shotgun (WGS) entry which is preliminary data.</text>
</comment>